<accession>A0A1M6UC94</accession>
<name>A0A1M6UC94_9GAMM</name>
<feature type="region of interest" description="Disordered" evidence="1">
    <location>
        <begin position="365"/>
        <end position="386"/>
    </location>
</feature>
<feature type="region of interest" description="Disordered" evidence="1">
    <location>
        <begin position="165"/>
        <end position="195"/>
    </location>
</feature>
<reference evidence="3" key="1">
    <citation type="submission" date="2016-11" db="EMBL/GenBank/DDBJ databases">
        <authorList>
            <person name="Varghese N."/>
            <person name="Submissions S."/>
        </authorList>
    </citation>
    <scope>NUCLEOTIDE SEQUENCE [LARGE SCALE GENOMIC DNA]</scope>
    <source>
        <strain evidence="3">CGMCC 1.10835</strain>
    </source>
</reference>
<dbReference type="RefSeq" id="WP_072798495.1">
    <property type="nucleotide sequence ID" value="NZ_FRAQ01000002.1"/>
</dbReference>
<dbReference type="GO" id="GO:0019634">
    <property type="term" value="P:organic phosphonate metabolic process"/>
    <property type="evidence" value="ECO:0007669"/>
    <property type="project" value="InterPro"/>
</dbReference>
<protein>
    <submittedName>
        <fullName evidence="2">Alpha-D-ribose 1-methylphosphonate 5-triphosphate synthase subunit PhnI</fullName>
    </submittedName>
</protein>
<gene>
    <name evidence="2" type="ORF">SAMN05216369_2738</name>
</gene>
<proteinExistence type="predicted"/>
<evidence type="ECO:0000313" key="2">
    <source>
        <dbReference type="EMBL" id="SHK66806.1"/>
    </source>
</evidence>
<evidence type="ECO:0000313" key="3">
    <source>
        <dbReference type="Proteomes" id="UP000184497"/>
    </source>
</evidence>
<dbReference type="AlphaFoldDB" id="A0A1M6UC94"/>
<dbReference type="Pfam" id="PF05861">
    <property type="entry name" value="PhnI"/>
    <property type="match status" value="1"/>
</dbReference>
<evidence type="ECO:0000256" key="1">
    <source>
        <dbReference type="SAM" id="MobiDB-lite"/>
    </source>
</evidence>
<dbReference type="OrthoDB" id="9790536at2"/>
<dbReference type="STRING" id="564117.SAMN05216369_2738"/>
<dbReference type="Proteomes" id="UP000184497">
    <property type="component" value="Unassembled WGS sequence"/>
</dbReference>
<dbReference type="PIRSF" id="PIRSF007313">
    <property type="entry name" value="PhnI"/>
    <property type="match status" value="1"/>
</dbReference>
<dbReference type="EMBL" id="FRAQ01000002">
    <property type="protein sequence ID" value="SHK66806.1"/>
    <property type="molecule type" value="Genomic_DNA"/>
</dbReference>
<organism evidence="2 3">
    <name type="scientific">Marinobacter antarcticus</name>
    <dbReference type="NCBI Taxonomy" id="564117"/>
    <lineage>
        <taxon>Bacteria</taxon>
        <taxon>Pseudomonadati</taxon>
        <taxon>Pseudomonadota</taxon>
        <taxon>Gammaproteobacteria</taxon>
        <taxon>Pseudomonadales</taxon>
        <taxon>Marinobacteraceae</taxon>
        <taxon>Marinobacter</taxon>
    </lineage>
</organism>
<keyword evidence="3" id="KW-1185">Reference proteome</keyword>
<dbReference type="InterPro" id="IPR008773">
    <property type="entry name" value="PhnI"/>
</dbReference>
<feature type="compositionally biased region" description="Basic and acidic residues" evidence="1">
    <location>
        <begin position="165"/>
        <end position="191"/>
    </location>
</feature>
<sequence length="386" mass="42692">MYVAVKGGEKAIDAAHEWLAETRRGDGSVEELSIAQIRSQLRLAVDRVMSEGSLYDPELAALALKQASGDTVEAVFLVRAYRTTLPRFVSSQPLETNHMAIQRRISATYKDVPGGQVLGPTYDYTHRLLDFTLMANGEAPQGPEPSDEPVEACPRVLDMLNREGLIEGPDGEAKADRNTSGKDDEPGDITRDPLTYPANRATRLQALARGDEGFLLALGYSTQRGYGRNHPFAGEIRYGTVAIEILPEELGFPIVIGDMDVTECDMINQFGGSATEAPRFTRGYGLTFGQGERKVMAMALVDRALRAKDLGEELNTPAQDEEFVLSHCDNLDSSGFVSHLKLPHYVDFQSELVLLRQLRREFHQRKRGSEVRQAATETHPRQESEA</sequence>